<evidence type="ECO:0000313" key="2">
    <source>
        <dbReference type="Proteomes" id="UP000197032"/>
    </source>
</evidence>
<name>A0A1Z5HXR7_9FIRM</name>
<accession>A0A1Z5HXR7</accession>
<protein>
    <submittedName>
        <fullName evidence="1">Uncharacterized protein</fullName>
    </submittedName>
</protein>
<dbReference type="Proteomes" id="UP000197032">
    <property type="component" value="Unassembled WGS sequence"/>
</dbReference>
<reference evidence="2" key="1">
    <citation type="journal article" date="2017" name="Appl. Environ. Microbiol.">
        <title>Genomic Analysis of Calderihabitans maritimus KKC1, a Thermophilic, Hydrogenogenic, Carboxydotrophic Bacterium Isolated from Marine Sediment.</title>
        <authorList>
            <person name="Omae K."/>
            <person name="Yoneda Y."/>
            <person name="Fukuyama Y."/>
            <person name="Yoshida T."/>
            <person name="Sako Y."/>
        </authorList>
    </citation>
    <scope>NUCLEOTIDE SEQUENCE [LARGE SCALE GENOMIC DNA]</scope>
    <source>
        <strain evidence="2">KKC1</strain>
    </source>
</reference>
<comment type="caution">
    <text evidence="1">The sequence shown here is derived from an EMBL/GenBank/DDBJ whole genome shotgun (WGS) entry which is preliminary data.</text>
</comment>
<evidence type="ECO:0000313" key="1">
    <source>
        <dbReference type="EMBL" id="GAW94105.1"/>
    </source>
</evidence>
<organism evidence="1 2">
    <name type="scientific">Calderihabitans maritimus</name>
    <dbReference type="NCBI Taxonomy" id="1246530"/>
    <lineage>
        <taxon>Bacteria</taxon>
        <taxon>Bacillati</taxon>
        <taxon>Bacillota</taxon>
        <taxon>Clostridia</taxon>
        <taxon>Neomoorellales</taxon>
        <taxon>Calderihabitantaceae</taxon>
        <taxon>Calderihabitans</taxon>
    </lineage>
</organism>
<keyword evidence="2" id="KW-1185">Reference proteome</keyword>
<gene>
    <name evidence="1" type="ORF">KKC1_32200</name>
</gene>
<proteinExistence type="predicted"/>
<dbReference type="EMBL" id="BDGJ01000197">
    <property type="protein sequence ID" value="GAW94105.1"/>
    <property type="molecule type" value="Genomic_DNA"/>
</dbReference>
<dbReference type="AlphaFoldDB" id="A0A1Z5HXR7"/>
<sequence length="44" mass="4864">MKIVALPGVGPAVFILGRLKDYQTVQRVGMGARFMILSKLINNF</sequence>